<evidence type="ECO:0000313" key="2">
    <source>
        <dbReference type="EMBL" id="RKN83052.1"/>
    </source>
</evidence>
<dbReference type="RefSeq" id="WP_120710259.1">
    <property type="nucleotide sequence ID" value="NZ_RBCJ01000001.1"/>
</dbReference>
<dbReference type="InterPro" id="IPR036691">
    <property type="entry name" value="Endo/exonu/phosph_ase_sf"/>
</dbReference>
<proteinExistence type="predicted"/>
<feature type="domain" description="Endonuclease/exonuclease/phosphatase" evidence="1">
    <location>
        <begin position="50"/>
        <end position="398"/>
    </location>
</feature>
<evidence type="ECO:0000259" key="1">
    <source>
        <dbReference type="Pfam" id="PF03372"/>
    </source>
</evidence>
<dbReference type="GO" id="GO:0004519">
    <property type="term" value="F:endonuclease activity"/>
    <property type="evidence" value="ECO:0007669"/>
    <property type="project" value="UniProtKB-KW"/>
</dbReference>
<evidence type="ECO:0000313" key="3">
    <source>
        <dbReference type="Proteomes" id="UP000276603"/>
    </source>
</evidence>
<keyword evidence="3" id="KW-1185">Reference proteome</keyword>
<keyword evidence="2" id="KW-0269">Exonuclease</keyword>
<dbReference type="Pfam" id="PF03372">
    <property type="entry name" value="Exo_endo_phos"/>
    <property type="match status" value="1"/>
</dbReference>
<keyword evidence="2" id="KW-0540">Nuclease</keyword>
<dbReference type="OrthoDB" id="292013at2"/>
<dbReference type="Gene3D" id="3.60.10.10">
    <property type="entry name" value="Endonuclease/exonuclease/phosphatase"/>
    <property type="match status" value="1"/>
</dbReference>
<comment type="caution">
    <text evidence="2">The sequence shown here is derived from an EMBL/GenBank/DDBJ whole genome shotgun (WGS) entry which is preliminary data.</text>
</comment>
<protein>
    <submittedName>
        <fullName evidence="2">Endonuclease/exonuclease/phosphatase family protein</fullName>
    </submittedName>
</protein>
<dbReference type="PROSITE" id="PS51257">
    <property type="entry name" value="PROKAR_LIPOPROTEIN"/>
    <property type="match status" value="1"/>
</dbReference>
<dbReference type="GO" id="GO:0004527">
    <property type="term" value="F:exonuclease activity"/>
    <property type="evidence" value="ECO:0007669"/>
    <property type="project" value="UniProtKB-KW"/>
</dbReference>
<gene>
    <name evidence="2" type="ORF">D7Z94_04215</name>
</gene>
<reference evidence="2 3" key="1">
    <citation type="submission" date="2018-10" db="EMBL/GenBank/DDBJ databases">
        <title>Ulvibacterium marinum gen. nov., sp. nov., a novel marine bacterium of the family Flavobacteriaceae, isolated from a culture of the green alga Ulva prolifera.</title>
        <authorList>
            <person name="Zhang Z."/>
        </authorList>
    </citation>
    <scope>NUCLEOTIDE SEQUENCE [LARGE SCALE GENOMIC DNA]</scope>
    <source>
        <strain evidence="2 3">CCMM003</strain>
    </source>
</reference>
<keyword evidence="2" id="KW-0255">Endonuclease</keyword>
<accession>A0A3B0CAU0</accession>
<name>A0A3B0CAU0_9FLAO</name>
<dbReference type="EMBL" id="RBCJ01000001">
    <property type="protein sequence ID" value="RKN83052.1"/>
    <property type="molecule type" value="Genomic_DNA"/>
</dbReference>
<keyword evidence="2" id="KW-0378">Hydrolase</keyword>
<dbReference type="InterPro" id="IPR005135">
    <property type="entry name" value="Endo/exonuclease/phosphatase"/>
</dbReference>
<organism evidence="2 3">
    <name type="scientific">Ulvibacterium marinum</name>
    <dbReference type="NCBI Taxonomy" id="2419782"/>
    <lineage>
        <taxon>Bacteria</taxon>
        <taxon>Pseudomonadati</taxon>
        <taxon>Bacteroidota</taxon>
        <taxon>Flavobacteriia</taxon>
        <taxon>Flavobacteriales</taxon>
        <taxon>Flavobacteriaceae</taxon>
        <taxon>Ulvibacterium</taxon>
    </lineage>
</organism>
<dbReference type="Proteomes" id="UP000276603">
    <property type="component" value="Unassembled WGS sequence"/>
</dbReference>
<dbReference type="AlphaFoldDB" id="A0A3B0CAU0"/>
<dbReference type="SUPFAM" id="SSF56219">
    <property type="entry name" value="DNase I-like"/>
    <property type="match status" value="1"/>
</dbReference>
<sequence length="407" mass="44980">MKTQKLLSRTKFLFLFSLILVTSCIKDDFIGHPGGDDDVKVRFASYNASLNRSNEGELISDLSTQDNPQAKLVAEVIQRQYPDVVALLEFDYDSNGEALDLFQKNYLGISQNGADAVTYEYAYSVSSNTGVLAEVDLDGNGEVSIPGDTYGFGFFPGQFAFAILSKYKIQKENIRTFQQFLWKDMPEALLPVNENNSQYYSEEALAVFRLSSKNHVDIPIQVSESKVVHALIAHPTPPVFDGPEDRNGTRNHDEIRFISDYINDESYIYDDNGFTGGLAYGAHFVVMGDMNADTFDGDSTNHPIGIFESNLKINQSVLTGNRVPSSEGGTEASIVQGEINDTHIGDPAYDTGDFGDTNPGNLRVDYVLPSANLKVVDSGVFWPTEADEQNELNAASDHKLVWVDLEL</sequence>